<dbReference type="Proteomes" id="UP000050816">
    <property type="component" value="Unassembled WGS sequence"/>
</dbReference>
<reference evidence="2 3" key="1">
    <citation type="journal article" date="2015" name="Genome Announc.">
        <title>Expanding the biotechnology potential of lactobacilli through comparative genomics of 213 strains and associated genera.</title>
        <authorList>
            <person name="Sun Z."/>
            <person name="Harris H.M."/>
            <person name="McCann A."/>
            <person name="Guo C."/>
            <person name="Argimon S."/>
            <person name="Zhang W."/>
            <person name="Yang X."/>
            <person name="Jeffery I.B."/>
            <person name="Cooney J.C."/>
            <person name="Kagawa T.F."/>
            <person name="Liu W."/>
            <person name="Song Y."/>
            <person name="Salvetti E."/>
            <person name="Wrobel A."/>
            <person name="Rasinkangas P."/>
            <person name="Parkhill J."/>
            <person name="Rea M.C."/>
            <person name="O'Sullivan O."/>
            <person name="Ritari J."/>
            <person name="Douillard F.P."/>
            <person name="Paul Ross R."/>
            <person name="Yang R."/>
            <person name="Briner A.E."/>
            <person name="Felis G.E."/>
            <person name="de Vos W.M."/>
            <person name="Barrangou R."/>
            <person name="Klaenhammer T.R."/>
            <person name="Caufield P.W."/>
            <person name="Cui Y."/>
            <person name="Zhang H."/>
            <person name="O'Toole P.W."/>
        </authorList>
    </citation>
    <scope>NUCLEOTIDE SEQUENCE [LARGE SCALE GENOMIC DNA]</scope>
    <source>
        <strain evidence="2 3">DSM 15946</strain>
    </source>
</reference>
<comment type="caution">
    <text evidence="2">The sequence shown here is derived from an EMBL/GenBank/DDBJ whole genome shotgun (WGS) entry which is preliminary data.</text>
</comment>
<evidence type="ECO:0000259" key="1">
    <source>
        <dbReference type="Pfam" id="PF26096"/>
    </source>
</evidence>
<dbReference type="InterPro" id="IPR058346">
    <property type="entry name" value="DUF8033"/>
</dbReference>
<feature type="domain" description="DUF8033" evidence="1">
    <location>
        <begin position="27"/>
        <end position="94"/>
    </location>
</feature>
<proteinExistence type="predicted"/>
<evidence type="ECO:0000313" key="3">
    <source>
        <dbReference type="Proteomes" id="UP000050816"/>
    </source>
</evidence>
<dbReference type="Pfam" id="PF26096">
    <property type="entry name" value="DUF8033"/>
    <property type="match status" value="1"/>
</dbReference>
<dbReference type="AlphaFoldDB" id="A0A0R1UE30"/>
<sequence length="112" mass="13157">MKTQQMNAYNFQTIAKEARKGRHEYVELKPVYDGRKSFYDKANVLEFENGLKILVSYTTYVAAVLPDGRFLSFGNWSATTRRHQWDFYKQYGRQVAGATLDDFETAMQFNLY</sequence>
<dbReference type="EMBL" id="AZFK01000018">
    <property type="protein sequence ID" value="KRL91671.1"/>
    <property type="molecule type" value="Genomic_DNA"/>
</dbReference>
<accession>A0A0R1UE30</accession>
<dbReference type="RefSeq" id="WP_191979093.1">
    <property type="nucleotide sequence ID" value="NZ_AZFK01000018.1"/>
</dbReference>
<evidence type="ECO:0000313" key="2">
    <source>
        <dbReference type="EMBL" id="KRL91671.1"/>
    </source>
</evidence>
<gene>
    <name evidence="2" type="ORF">FC43_GL001091</name>
</gene>
<organism evidence="2 3">
    <name type="scientific">Limosilactobacillus ingluviei DSM 15946</name>
    <dbReference type="NCBI Taxonomy" id="1423760"/>
    <lineage>
        <taxon>Bacteria</taxon>
        <taxon>Bacillati</taxon>
        <taxon>Bacillota</taxon>
        <taxon>Bacilli</taxon>
        <taxon>Lactobacillales</taxon>
        <taxon>Lactobacillaceae</taxon>
        <taxon>Limosilactobacillus</taxon>
    </lineage>
</organism>
<protein>
    <recommendedName>
        <fullName evidence="1">DUF8033 domain-containing protein</fullName>
    </recommendedName>
</protein>
<dbReference type="PATRIC" id="fig|1423760.3.peg.1154"/>
<name>A0A0R1UE30_9LACO</name>